<evidence type="ECO:0000256" key="1">
    <source>
        <dbReference type="SAM" id="MobiDB-lite"/>
    </source>
</evidence>
<feature type="region of interest" description="Disordered" evidence="1">
    <location>
        <begin position="1"/>
        <end position="24"/>
    </location>
</feature>
<keyword evidence="3" id="KW-1185">Reference proteome</keyword>
<dbReference type="PANTHER" id="PTHR28632">
    <property type="entry name" value="TRANSLATION MACHINERY-ASSOCIATED PROTEIN 7"/>
    <property type="match status" value="1"/>
</dbReference>
<evidence type="ECO:0000313" key="2">
    <source>
        <dbReference type="EMBL" id="KAK9831339.1"/>
    </source>
</evidence>
<sequence>MPGKDGGKAKPLKKAAGAKKELDEDDKAFLAKKKEEAAALKALKEKAGQKGGFAKVKGSNASRSSGAAV</sequence>
<feature type="compositionally biased region" description="Polar residues" evidence="1">
    <location>
        <begin position="59"/>
        <end position="69"/>
    </location>
</feature>
<protein>
    <recommendedName>
        <fullName evidence="4">Translation machinery associated TMA7</fullName>
    </recommendedName>
</protein>
<dbReference type="Pfam" id="PF09072">
    <property type="entry name" value="TMA7"/>
    <property type="match status" value="1"/>
</dbReference>
<evidence type="ECO:0008006" key="4">
    <source>
        <dbReference type="Google" id="ProtNLM"/>
    </source>
</evidence>
<accession>A0AAW1RCB4</accession>
<dbReference type="Proteomes" id="UP001445335">
    <property type="component" value="Unassembled WGS sequence"/>
</dbReference>
<reference evidence="2 3" key="1">
    <citation type="journal article" date="2024" name="Nat. Commun.">
        <title>Phylogenomics reveals the evolutionary origins of lichenization in chlorophyte algae.</title>
        <authorList>
            <person name="Puginier C."/>
            <person name="Libourel C."/>
            <person name="Otte J."/>
            <person name="Skaloud P."/>
            <person name="Haon M."/>
            <person name="Grisel S."/>
            <person name="Petersen M."/>
            <person name="Berrin J.G."/>
            <person name="Delaux P.M."/>
            <person name="Dal Grande F."/>
            <person name="Keller J."/>
        </authorList>
    </citation>
    <scope>NUCLEOTIDE SEQUENCE [LARGE SCALE GENOMIC DNA]</scope>
    <source>
        <strain evidence="2 3">SAG 245.80</strain>
    </source>
</reference>
<evidence type="ECO:0000313" key="3">
    <source>
        <dbReference type="Proteomes" id="UP001445335"/>
    </source>
</evidence>
<proteinExistence type="predicted"/>
<dbReference type="AlphaFoldDB" id="A0AAW1RCB4"/>
<name>A0AAW1RCB4_9CHLO</name>
<dbReference type="InterPro" id="IPR015157">
    <property type="entry name" value="TMA7"/>
</dbReference>
<comment type="caution">
    <text evidence="2">The sequence shown here is derived from an EMBL/GenBank/DDBJ whole genome shotgun (WGS) entry which is preliminary data.</text>
</comment>
<feature type="region of interest" description="Disordered" evidence="1">
    <location>
        <begin position="48"/>
        <end position="69"/>
    </location>
</feature>
<gene>
    <name evidence="2" type="ORF">WJX81_003653</name>
</gene>
<organism evidence="2 3">
    <name type="scientific">Elliptochloris bilobata</name>
    <dbReference type="NCBI Taxonomy" id="381761"/>
    <lineage>
        <taxon>Eukaryota</taxon>
        <taxon>Viridiplantae</taxon>
        <taxon>Chlorophyta</taxon>
        <taxon>core chlorophytes</taxon>
        <taxon>Trebouxiophyceae</taxon>
        <taxon>Trebouxiophyceae incertae sedis</taxon>
        <taxon>Elliptochloris clade</taxon>
        <taxon>Elliptochloris</taxon>
    </lineage>
</organism>
<dbReference type="EMBL" id="JALJOU010000047">
    <property type="protein sequence ID" value="KAK9831339.1"/>
    <property type="molecule type" value="Genomic_DNA"/>
</dbReference>